<dbReference type="EMBL" id="MQVS01000001">
    <property type="protein sequence ID" value="OKL52565.1"/>
    <property type="molecule type" value="Genomic_DNA"/>
</dbReference>
<gene>
    <name evidence="3" type="ORF">BSZ40_00080</name>
</gene>
<sequence>MDEFGFPPQIFKWPSFDLAPGMEDLVLCEPGSWGRGFFASRYLDGYVYRCFRCGFNRCIYKEGDLYVVEGDDQGVSDAQPIVYGGSLELVERALLVEVGGLYRLVKGLPQVALPFRLDQINAGYKVVKAGRVRCSLGRLDGTFLPLVFLESGPPSYNIVKYSHVVDLPLPGLIESYKSETGAPFLQDYVVTPDRARSADVGTRNETCARIPGYRPGCRAQDAGGVDRRRLPPAVSKPCDTKANMRRSQMEEVSVNWAPNRGLIPGTEQLFTHLADFTAAFGDIVDRVGHPGGRFFEVQVNGRPLTIGQRAIDPRRAVEPLYRYRIVDLPPGWAIRVGTIAPALGGRGGGTQIQILDQLGGAKTALALVDKGVLVSWPTSR</sequence>
<evidence type="ECO:0000313" key="4">
    <source>
        <dbReference type="Proteomes" id="UP000185612"/>
    </source>
</evidence>
<dbReference type="GO" id="GO:0050135">
    <property type="term" value="F:NADP+ nucleosidase activity"/>
    <property type="evidence" value="ECO:0007669"/>
    <property type="project" value="InterPro"/>
</dbReference>
<protein>
    <recommendedName>
        <fullName evidence="2">TNT domain-containing protein</fullName>
    </recommendedName>
</protein>
<dbReference type="OrthoDB" id="3260380at2"/>
<name>A0A1Q5PYR2_9ACTO</name>
<dbReference type="Proteomes" id="UP000185612">
    <property type="component" value="Unassembled WGS sequence"/>
</dbReference>
<evidence type="ECO:0000256" key="1">
    <source>
        <dbReference type="SAM" id="MobiDB-lite"/>
    </source>
</evidence>
<reference evidence="4" key="1">
    <citation type="submission" date="2016-12" db="EMBL/GenBank/DDBJ databases">
        <authorList>
            <person name="Meng X."/>
        </authorList>
    </citation>
    <scope>NUCLEOTIDE SEQUENCE [LARGE SCALE GENOMIC DNA]</scope>
    <source>
        <strain evidence="4">DSM 20732</strain>
    </source>
</reference>
<comment type="caution">
    <text evidence="3">The sequence shown here is derived from an EMBL/GenBank/DDBJ whole genome shotgun (WGS) entry which is preliminary data.</text>
</comment>
<dbReference type="InParanoid" id="A0A1Q5PYR2"/>
<keyword evidence="4" id="KW-1185">Reference proteome</keyword>
<dbReference type="Pfam" id="PF14021">
    <property type="entry name" value="TNT"/>
    <property type="match status" value="1"/>
</dbReference>
<accession>A0A1Q5PYR2</accession>
<dbReference type="AlphaFoldDB" id="A0A1Q5PYR2"/>
<evidence type="ECO:0000313" key="3">
    <source>
        <dbReference type="EMBL" id="OKL52565.1"/>
    </source>
</evidence>
<dbReference type="InterPro" id="IPR025331">
    <property type="entry name" value="TNT"/>
</dbReference>
<feature type="domain" description="TNT" evidence="2">
    <location>
        <begin position="281"/>
        <end position="374"/>
    </location>
</feature>
<proteinExistence type="predicted"/>
<evidence type="ECO:0000259" key="2">
    <source>
        <dbReference type="Pfam" id="PF14021"/>
    </source>
</evidence>
<dbReference type="STRING" id="52770.BSZ40_00080"/>
<feature type="region of interest" description="Disordered" evidence="1">
    <location>
        <begin position="220"/>
        <end position="245"/>
    </location>
</feature>
<organism evidence="3 4">
    <name type="scientific">Buchananella hordeovulneris</name>
    <dbReference type="NCBI Taxonomy" id="52770"/>
    <lineage>
        <taxon>Bacteria</taxon>
        <taxon>Bacillati</taxon>
        <taxon>Actinomycetota</taxon>
        <taxon>Actinomycetes</taxon>
        <taxon>Actinomycetales</taxon>
        <taxon>Actinomycetaceae</taxon>
        <taxon>Buchananella</taxon>
    </lineage>
</organism>